<sequence>MITTYVAGSLQSWYQSDILPAYFTLLRIVSANAQNRGPPDAGVLPAPVNQSATPKIPNANSVIPENPIAPKVPVEVEPLAVPPTPLV</sequence>
<evidence type="ECO:0000313" key="2">
    <source>
        <dbReference type="Proteomes" id="UP001187192"/>
    </source>
</evidence>
<organism evidence="1 2">
    <name type="scientific">Ficus carica</name>
    <name type="common">Common fig</name>
    <dbReference type="NCBI Taxonomy" id="3494"/>
    <lineage>
        <taxon>Eukaryota</taxon>
        <taxon>Viridiplantae</taxon>
        <taxon>Streptophyta</taxon>
        <taxon>Embryophyta</taxon>
        <taxon>Tracheophyta</taxon>
        <taxon>Spermatophyta</taxon>
        <taxon>Magnoliopsida</taxon>
        <taxon>eudicotyledons</taxon>
        <taxon>Gunneridae</taxon>
        <taxon>Pentapetalae</taxon>
        <taxon>rosids</taxon>
        <taxon>fabids</taxon>
        <taxon>Rosales</taxon>
        <taxon>Moraceae</taxon>
        <taxon>Ficeae</taxon>
        <taxon>Ficus</taxon>
    </lineage>
</organism>
<gene>
    <name evidence="1" type="ORF">TIFTF001_027810</name>
</gene>
<accession>A0AA88DNW3</accession>
<proteinExistence type="predicted"/>
<dbReference type="Proteomes" id="UP001187192">
    <property type="component" value="Unassembled WGS sequence"/>
</dbReference>
<dbReference type="AlphaFoldDB" id="A0AA88DNW3"/>
<evidence type="ECO:0000313" key="1">
    <source>
        <dbReference type="EMBL" id="GMN58718.1"/>
    </source>
</evidence>
<dbReference type="EMBL" id="BTGU01000080">
    <property type="protein sequence ID" value="GMN58718.1"/>
    <property type="molecule type" value="Genomic_DNA"/>
</dbReference>
<protein>
    <submittedName>
        <fullName evidence="1">Uncharacterized protein</fullName>
    </submittedName>
</protein>
<keyword evidence="2" id="KW-1185">Reference proteome</keyword>
<name>A0AA88DNW3_FICCA</name>
<comment type="caution">
    <text evidence="1">The sequence shown here is derived from an EMBL/GenBank/DDBJ whole genome shotgun (WGS) entry which is preliminary data.</text>
</comment>
<reference evidence="1" key="1">
    <citation type="submission" date="2023-07" db="EMBL/GenBank/DDBJ databases">
        <title>draft genome sequence of fig (Ficus carica).</title>
        <authorList>
            <person name="Takahashi T."/>
            <person name="Nishimura K."/>
        </authorList>
    </citation>
    <scope>NUCLEOTIDE SEQUENCE</scope>
</reference>